<name>A0A4Q1KY86_9FLAO</name>
<dbReference type="OrthoDB" id="713689at2"/>
<keyword evidence="3" id="KW-1185">Reference proteome</keyword>
<evidence type="ECO:0000256" key="1">
    <source>
        <dbReference type="SAM" id="SignalP"/>
    </source>
</evidence>
<gene>
    <name evidence="2" type="ORF">EQG68_00080</name>
</gene>
<dbReference type="Proteomes" id="UP000289734">
    <property type="component" value="Unassembled WGS sequence"/>
</dbReference>
<protein>
    <submittedName>
        <fullName evidence="2">Type 1 periplasmic binding fold superfamily protein</fullName>
    </submittedName>
</protein>
<feature type="signal peptide" evidence="1">
    <location>
        <begin position="1"/>
        <end position="21"/>
    </location>
</feature>
<feature type="chain" id="PRO_5020977612" evidence="1">
    <location>
        <begin position="22"/>
        <end position="184"/>
    </location>
</feature>
<keyword evidence="1" id="KW-0732">Signal</keyword>
<dbReference type="RefSeq" id="WP_129462753.1">
    <property type="nucleotide sequence ID" value="NZ_SBKQ01000001.1"/>
</dbReference>
<dbReference type="EMBL" id="SBKQ01000001">
    <property type="protein sequence ID" value="RXR35328.1"/>
    <property type="molecule type" value="Genomic_DNA"/>
</dbReference>
<reference evidence="3" key="1">
    <citation type="submission" date="2019-01" db="EMBL/GenBank/DDBJ databases">
        <title>Cytophagaceae bacterium strain CAR-16.</title>
        <authorList>
            <person name="Chen W.-M."/>
        </authorList>
    </citation>
    <scope>NUCLEOTIDE SEQUENCE [LARGE SCALE GENOMIC DNA]</scope>
    <source>
        <strain evidence="3">ICH-30</strain>
    </source>
</reference>
<accession>A0A4Q1KY86</accession>
<evidence type="ECO:0000313" key="3">
    <source>
        <dbReference type="Proteomes" id="UP000289734"/>
    </source>
</evidence>
<dbReference type="AlphaFoldDB" id="A0A4Q1KY86"/>
<evidence type="ECO:0000313" key="2">
    <source>
        <dbReference type="EMBL" id="RXR35328.1"/>
    </source>
</evidence>
<proteinExistence type="predicted"/>
<sequence length="184" mass="19452">MKNLKIMALTLTAIFTFNSCSNDDSPVNEEEVITTVIAQFVGGGQTITLTSRDTDGDGPNAPTITVSGNFATATTYTGSVQFLNELENPAEDISVEVAEEDLEHQVFYQISNSLGNFNYVDFDSEGKPLGLEFTFTTGANAGTGNITVILRHLLNKNAAGVSTGDITNAGGSTDAEVTFPVVVE</sequence>
<comment type="caution">
    <text evidence="2">The sequence shown here is derived from an EMBL/GenBank/DDBJ whole genome shotgun (WGS) entry which is preliminary data.</text>
</comment>
<organism evidence="2 3">
    <name type="scientific">Flavobacterium piscinae</name>
    <dbReference type="NCBI Taxonomy" id="2506424"/>
    <lineage>
        <taxon>Bacteria</taxon>
        <taxon>Pseudomonadati</taxon>
        <taxon>Bacteroidota</taxon>
        <taxon>Flavobacteriia</taxon>
        <taxon>Flavobacteriales</taxon>
        <taxon>Flavobacteriaceae</taxon>
        <taxon>Flavobacterium</taxon>
    </lineage>
</organism>